<keyword evidence="3" id="KW-0597">Phosphoprotein</keyword>
<dbReference type="PANTHER" id="PTHR43047">
    <property type="entry name" value="TWO-COMPONENT HISTIDINE PROTEIN KINASE"/>
    <property type="match status" value="1"/>
</dbReference>
<dbReference type="InterPro" id="IPR003594">
    <property type="entry name" value="HATPase_dom"/>
</dbReference>
<dbReference type="CDD" id="cd00082">
    <property type="entry name" value="HisKA"/>
    <property type="match status" value="1"/>
</dbReference>
<dbReference type="RefSeq" id="WP_040099820.1">
    <property type="nucleotide sequence ID" value="NZ_JWJD01000004.1"/>
</dbReference>
<dbReference type="SMART" id="SM00065">
    <property type="entry name" value="GAF"/>
    <property type="match status" value="1"/>
</dbReference>
<dbReference type="SMART" id="SM00091">
    <property type="entry name" value="PAS"/>
    <property type="match status" value="1"/>
</dbReference>
<sequence length="702" mass="78081">MVAATKKTHRRSFAMALCAALILLPGTALSTVAAADPVMTTERNLNANRALHTALIQGAALPALPALALGLAWLHQRRRRNVLRAELRNKEQENALALRDLEHSRRRFQQLLDNAGDAIFFIAPDSGHLLQVNRQVENLLGYSETEIRALSLAELFPGHHERRYLRLMRRVVRNGYAEEPNLHFRTKNGQRLVGAVHARLGHLDDAQVVHGVVRDVTRVRLSEQQLRRKNRELTLLNEIARRIAGHRGLDELLQAILEDVINVFEAQGGGIYLVHHSDGTLQLAAHRNIEPEVLADIQKVPQGTGMAARVAASGRPQSSADLSNDLRLRSQAIRTAGWRGFQAIPLSAKDQTVGVLFLYNRDQRVLSRDEVHLLMAIGHQVGSAIQGAELYEALRWQNRLTEASNRELQRSRRQLRENLDQAQRHNRELARLEAMKSNFMALASHELRTPLTCILSGAQFLVQRLESRLDAEETQLLAALVQGGERLEAIVRDMLEAARLESQSLYLAREKIDLCQILHEVHGEFRAVLADRRLDFKLHSVPEGAELTGDAYHLQRTFARLLENAVKYTPSGGGIEIRSRLRCFAELHGDKESLSRFSPVFFQETLGGPLIQVTVADNGIGIEDEEQLRVFDKFYEVGDINAHSTSRTGFGGKGFGLGLTLVKGMVEAHGGMVWVESGPAGGSAFHVLLPVMLAAATEDQGT</sequence>
<feature type="chain" id="PRO_5002159832" description="histidine kinase" evidence="7">
    <location>
        <begin position="31"/>
        <end position="702"/>
    </location>
</feature>
<dbReference type="Gene3D" id="1.10.287.130">
    <property type="match status" value="1"/>
</dbReference>
<dbReference type="GO" id="GO:0005886">
    <property type="term" value="C:plasma membrane"/>
    <property type="evidence" value="ECO:0007669"/>
    <property type="project" value="TreeGrafter"/>
</dbReference>
<dbReference type="Pfam" id="PF02518">
    <property type="entry name" value="HATPase_c"/>
    <property type="match status" value="1"/>
</dbReference>
<dbReference type="AlphaFoldDB" id="A0A0C2DS39"/>
<dbReference type="Gene3D" id="3.30.450.20">
    <property type="entry name" value="PAS domain"/>
    <property type="match status" value="1"/>
</dbReference>
<dbReference type="InterPro" id="IPR004358">
    <property type="entry name" value="Sig_transdc_His_kin-like_C"/>
</dbReference>
<dbReference type="CDD" id="cd00130">
    <property type="entry name" value="PAS"/>
    <property type="match status" value="1"/>
</dbReference>
<dbReference type="InterPro" id="IPR035965">
    <property type="entry name" value="PAS-like_dom_sf"/>
</dbReference>
<dbReference type="EC" id="2.7.13.3" evidence="2"/>
<dbReference type="InterPro" id="IPR036890">
    <property type="entry name" value="HATPase_C_sf"/>
</dbReference>
<dbReference type="InterPro" id="IPR029016">
    <property type="entry name" value="GAF-like_dom_sf"/>
</dbReference>
<feature type="domain" description="Histidine kinase" evidence="8">
    <location>
        <begin position="442"/>
        <end position="693"/>
    </location>
</feature>
<feature type="signal peptide" evidence="7">
    <location>
        <begin position="1"/>
        <end position="30"/>
    </location>
</feature>
<proteinExistence type="predicted"/>
<organism evidence="10 11">
    <name type="scientific">Geoalkalibacter ferrihydriticus DSM 17813</name>
    <dbReference type="NCBI Taxonomy" id="1121915"/>
    <lineage>
        <taxon>Bacteria</taxon>
        <taxon>Pseudomonadati</taxon>
        <taxon>Thermodesulfobacteriota</taxon>
        <taxon>Desulfuromonadia</taxon>
        <taxon>Desulfuromonadales</taxon>
        <taxon>Geoalkalibacteraceae</taxon>
        <taxon>Geoalkalibacter</taxon>
    </lineage>
</organism>
<name>A0A0C2DS39_9BACT</name>
<dbReference type="InterPro" id="IPR000014">
    <property type="entry name" value="PAS"/>
</dbReference>
<evidence type="ECO:0000256" key="2">
    <source>
        <dbReference type="ARBA" id="ARBA00012438"/>
    </source>
</evidence>
<protein>
    <recommendedName>
        <fullName evidence="2">histidine kinase</fullName>
        <ecNumber evidence="2">2.7.13.3</ecNumber>
    </recommendedName>
</protein>
<dbReference type="Gene3D" id="3.30.450.40">
    <property type="match status" value="1"/>
</dbReference>
<dbReference type="GO" id="GO:0009927">
    <property type="term" value="F:histidine phosphotransfer kinase activity"/>
    <property type="evidence" value="ECO:0007669"/>
    <property type="project" value="TreeGrafter"/>
</dbReference>
<dbReference type="SUPFAM" id="SSF47384">
    <property type="entry name" value="Homodimeric domain of signal transducing histidine kinase"/>
    <property type="match status" value="1"/>
</dbReference>
<evidence type="ECO:0000259" key="9">
    <source>
        <dbReference type="PROSITE" id="PS50112"/>
    </source>
</evidence>
<keyword evidence="11" id="KW-1185">Reference proteome</keyword>
<feature type="domain" description="PAS" evidence="9">
    <location>
        <begin position="104"/>
        <end position="175"/>
    </location>
</feature>
<keyword evidence="4" id="KW-0808">Transferase</keyword>
<feature type="coiled-coil region" evidence="6">
    <location>
        <begin position="80"/>
        <end position="107"/>
    </location>
</feature>
<dbReference type="InterPro" id="IPR036097">
    <property type="entry name" value="HisK_dim/P_sf"/>
</dbReference>
<dbReference type="Pfam" id="PF00512">
    <property type="entry name" value="HisKA"/>
    <property type="match status" value="1"/>
</dbReference>
<dbReference type="InterPro" id="IPR003018">
    <property type="entry name" value="GAF"/>
</dbReference>
<evidence type="ECO:0000259" key="8">
    <source>
        <dbReference type="PROSITE" id="PS50109"/>
    </source>
</evidence>
<dbReference type="Gene3D" id="3.30.565.10">
    <property type="entry name" value="Histidine kinase-like ATPase, C-terminal domain"/>
    <property type="match status" value="1"/>
</dbReference>
<feature type="coiled-coil region" evidence="6">
    <location>
        <begin position="398"/>
        <end position="482"/>
    </location>
</feature>
<evidence type="ECO:0000256" key="7">
    <source>
        <dbReference type="SAM" id="SignalP"/>
    </source>
</evidence>
<dbReference type="SUPFAM" id="SSF55781">
    <property type="entry name" value="GAF domain-like"/>
    <property type="match status" value="1"/>
</dbReference>
<keyword evidence="7" id="KW-0732">Signal</keyword>
<dbReference type="PANTHER" id="PTHR43047:SF72">
    <property type="entry name" value="OSMOSENSING HISTIDINE PROTEIN KINASE SLN1"/>
    <property type="match status" value="1"/>
</dbReference>
<dbReference type="InterPro" id="IPR005467">
    <property type="entry name" value="His_kinase_dom"/>
</dbReference>
<dbReference type="PRINTS" id="PR00344">
    <property type="entry name" value="BCTRLSENSOR"/>
</dbReference>
<accession>A0A0C2DS39</accession>
<dbReference type="SMART" id="SM00387">
    <property type="entry name" value="HATPase_c"/>
    <property type="match status" value="1"/>
</dbReference>
<evidence type="ECO:0000313" key="11">
    <source>
        <dbReference type="Proteomes" id="UP000035068"/>
    </source>
</evidence>
<evidence type="ECO:0000256" key="4">
    <source>
        <dbReference type="ARBA" id="ARBA00022679"/>
    </source>
</evidence>
<dbReference type="SUPFAM" id="SSF55874">
    <property type="entry name" value="ATPase domain of HSP90 chaperone/DNA topoisomerase II/histidine kinase"/>
    <property type="match status" value="1"/>
</dbReference>
<dbReference type="Pfam" id="PF13426">
    <property type="entry name" value="PAS_9"/>
    <property type="match status" value="1"/>
</dbReference>
<comment type="caution">
    <text evidence="10">The sequence shown here is derived from an EMBL/GenBank/DDBJ whole genome shotgun (WGS) entry which is preliminary data.</text>
</comment>
<dbReference type="EMBL" id="JWJD01000004">
    <property type="protein sequence ID" value="KIH76269.1"/>
    <property type="molecule type" value="Genomic_DNA"/>
</dbReference>
<reference evidence="10 11" key="1">
    <citation type="submission" date="2014-12" db="EMBL/GenBank/DDBJ databases">
        <title>Genomes of Geoalkalibacter ferrihydriticus and Geoalkalibacter subterraneus, two haloalkaliphilic metal-reducing members of the Geobacteraceae.</title>
        <authorList>
            <person name="Badalamenti J.P."/>
            <person name="Torres C.I."/>
            <person name="Krajmalnik-Brown R."/>
            <person name="Bond D.R."/>
        </authorList>
    </citation>
    <scope>NUCLEOTIDE SEQUENCE [LARGE SCALE GENOMIC DNA]</scope>
    <source>
        <strain evidence="10 11">DSM 17813</strain>
    </source>
</reference>
<dbReference type="Pfam" id="PF13185">
    <property type="entry name" value="GAF_2"/>
    <property type="match status" value="1"/>
</dbReference>
<evidence type="ECO:0000313" key="10">
    <source>
        <dbReference type="EMBL" id="KIH76269.1"/>
    </source>
</evidence>
<dbReference type="InterPro" id="IPR003661">
    <property type="entry name" value="HisK_dim/P_dom"/>
</dbReference>
<evidence type="ECO:0000256" key="3">
    <source>
        <dbReference type="ARBA" id="ARBA00022553"/>
    </source>
</evidence>
<dbReference type="CDD" id="cd00075">
    <property type="entry name" value="HATPase"/>
    <property type="match status" value="1"/>
</dbReference>
<dbReference type="PROSITE" id="PS50109">
    <property type="entry name" value="HIS_KIN"/>
    <property type="match status" value="1"/>
</dbReference>
<evidence type="ECO:0000256" key="6">
    <source>
        <dbReference type="SAM" id="Coils"/>
    </source>
</evidence>
<gene>
    <name evidence="10" type="ORF">GFER_11675</name>
</gene>
<comment type="catalytic activity">
    <reaction evidence="1">
        <text>ATP + protein L-histidine = ADP + protein N-phospho-L-histidine.</text>
        <dbReference type="EC" id="2.7.13.3"/>
    </reaction>
</comment>
<dbReference type="GO" id="GO:0000155">
    <property type="term" value="F:phosphorelay sensor kinase activity"/>
    <property type="evidence" value="ECO:0007669"/>
    <property type="project" value="InterPro"/>
</dbReference>
<evidence type="ECO:0000256" key="1">
    <source>
        <dbReference type="ARBA" id="ARBA00000085"/>
    </source>
</evidence>
<keyword evidence="6" id="KW-0175">Coiled coil</keyword>
<dbReference type="Proteomes" id="UP000035068">
    <property type="component" value="Unassembled WGS sequence"/>
</dbReference>
<dbReference type="NCBIfam" id="TIGR00229">
    <property type="entry name" value="sensory_box"/>
    <property type="match status" value="1"/>
</dbReference>
<dbReference type="SUPFAM" id="SSF55785">
    <property type="entry name" value="PYP-like sensor domain (PAS domain)"/>
    <property type="match status" value="1"/>
</dbReference>
<dbReference type="SMART" id="SM00388">
    <property type="entry name" value="HisKA"/>
    <property type="match status" value="1"/>
</dbReference>
<dbReference type="PROSITE" id="PS50112">
    <property type="entry name" value="PAS"/>
    <property type="match status" value="1"/>
</dbReference>
<evidence type="ECO:0000256" key="5">
    <source>
        <dbReference type="ARBA" id="ARBA00022777"/>
    </source>
</evidence>
<keyword evidence="5" id="KW-0418">Kinase</keyword>